<dbReference type="EMBL" id="UINC01084208">
    <property type="protein sequence ID" value="SVC30636.1"/>
    <property type="molecule type" value="Genomic_DNA"/>
</dbReference>
<dbReference type="GO" id="GO:0031167">
    <property type="term" value="P:rRNA methylation"/>
    <property type="evidence" value="ECO:0007669"/>
    <property type="project" value="InterPro"/>
</dbReference>
<keyword evidence="1" id="KW-0489">Methyltransferase</keyword>
<protein>
    <recommendedName>
        <fullName evidence="4">16S rRNA (Guanine(966)-N(2))-methyltransferase RsmD</fullName>
    </recommendedName>
</protein>
<name>A0A382L1J4_9ZZZZ</name>
<keyword evidence="2" id="KW-0808">Transferase</keyword>
<dbReference type="Pfam" id="PF03602">
    <property type="entry name" value="Cons_hypoth95"/>
    <property type="match status" value="1"/>
</dbReference>
<evidence type="ECO:0000256" key="2">
    <source>
        <dbReference type="ARBA" id="ARBA00022679"/>
    </source>
</evidence>
<organism evidence="3">
    <name type="scientific">marine metagenome</name>
    <dbReference type="NCBI Taxonomy" id="408172"/>
    <lineage>
        <taxon>unclassified sequences</taxon>
        <taxon>metagenomes</taxon>
        <taxon>ecological metagenomes</taxon>
    </lineage>
</organism>
<dbReference type="InterPro" id="IPR029063">
    <property type="entry name" value="SAM-dependent_MTases_sf"/>
</dbReference>
<sequence>MRIIAGKLKGSTLYMPKDKNTRPLKDIVRENIFNFLTHSNKILFQFEQSNILDLYAGTGSFGLECISRQANSVYFIENEKDVLKILEKNIEKLNLGKNTKILSNDVISLIEKKNIFEFKFDLIFCDPPYKDKNVGKLIE</sequence>
<dbReference type="PANTHER" id="PTHR43542">
    <property type="entry name" value="METHYLTRANSFERASE"/>
    <property type="match status" value="1"/>
</dbReference>
<dbReference type="InterPro" id="IPR004398">
    <property type="entry name" value="RNA_MeTrfase_RsmD"/>
</dbReference>
<evidence type="ECO:0000313" key="3">
    <source>
        <dbReference type="EMBL" id="SVC30636.1"/>
    </source>
</evidence>
<dbReference type="CDD" id="cd02440">
    <property type="entry name" value="AdoMet_MTases"/>
    <property type="match status" value="1"/>
</dbReference>
<evidence type="ECO:0000256" key="1">
    <source>
        <dbReference type="ARBA" id="ARBA00022603"/>
    </source>
</evidence>
<proteinExistence type="predicted"/>
<dbReference type="GO" id="GO:0008168">
    <property type="term" value="F:methyltransferase activity"/>
    <property type="evidence" value="ECO:0007669"/>
    <property type="project" value="UniProtKB-KW"/>
</dbReference>
<dbReference type="PROSITE" id="PS00092">
    <property type="entry name" value="N6_MTASE"/>
    <property type="match status" value="1"/>
</dbReference>
<dbReference type="InterPro" id="IPR002052">
    <property type="entry name" value="DNA_methylase_N6_adenine_CS"/>
</dbReference>
<dbReference type="AlphaFoldDB" id="A0A382L1J4"/>
<evidence type="ECO:0008006" key="4">
    <source>
        <dbReference type="Google" id="ProtNLM"/>
    </source>
</evidence>
<reference evidence="3" key="1">
    <citation type="submission" date="2018-05" db="EMBL/GenBank/DDBJ databases">
        <authorList>
            <person name="Lanie J.A."/>
            <person name="Ng W.-L."/>
            <person name="Kazmierczak K.M."/>
            <person name="Andrzejewski T.M."/>
            <person name="Davidsen T.M."/>
            <person name="Wayne K.J."/>
            <person name="Tettelin H."/>
            <person name="Glass J.I."/>
            <person name="Rusch D."/>
            <person name="Podicherti R."/>
            <person name="Tsui H.-C.T."/>
            <person name="Winkler M.E."/>
        </authorList>
    </citation>
    <scope>NUCLEOTIDE SEQUENCE</scope>
</reference>
<dbReference type="SUPFAM" id="SSF53335">
    <property type="entry name" value="S-adenosyl-L-methionine-dependent methyltransferases"/>
    <property type="match status" value="1"/>
</dbReference>
<dbReference type="Gene3D" id="3.40.50.150">
    <property type="entry name" value="Vaccinia Virus protein VP39"/>
    <property type="match status" value="1"/>
</dbReference>
<dbReference type="GO" id="GO:0003676">
    <property type="term" value="F:nucleic acid binding"/>
    <property type="evidence" value="ECO:0007669"/>
    <property type="project" value="InterPro"/>
</dbReference>
<gene>
    <name evidence="3" type="ORF">METZ01_LOCUS283490</name>
</gene>
<dbReference type="PANTHER" id="PTHR43542:SF1">
    <property type="entry name" value="METHYLTRANSFERASE"/>
    <property type="match status" value="1"/>
</dbReference>
<accession>A0A382L1J4</accession>
<feature type="non-terminal residue" evidence="3">
    <location>
        <position position="139"/>
    </location>
</feature>